<dbReference type="InterPro" id="IPR029063">
    <property type="entry name" value="SAM-dependent_MTases_sf"/>
</dbReference>
<name>A0ABV7ZH30_9HELI</name>
<dbReference type="RefSeq" id="WP_104752860.1">
    <property type="nucleotide sequence ID" value="NZ_FZMF01000057.1"/>
</dbReference>
<organism evidence="3 4">
    <name type="scientific">Helicobacter baculiformis</name>
    <dbReference type="NCBI Taxonomy" id="427351"/>
    <lineage>
        <taxon>Bacteria</taxon>
        <taxon>Pseudomonadati</taxon>
        <taxon>Campylobacterota</taxon>
        <taxon>Epsilonproteobacteria</taxon>
        <taxon>Campylobacterales</taxon>
        <taxon>Helicobacteraceae</taxon>
        <taxon>Helicobacter</taxon>
    </lineage>
</organism>
<dbReference type="EMBL" id="JBHRZO010000027">
    <property type="protein sequence ID" value="MFC3847857.1"/>
    <property type="molecule type" value="Genomic_DNA"/>
</dbReference>
<dbReference type="EC" id="2.1.1.171" evidence="3"/>
<dbReference type="PANTHER" id="PTHR43542">
    <property type="entry name" value="METHYLTRANSFERASE"/>
    <property type="match status" value="1"/>
</dbReference>
<dbReference type="Pfam" id="PF03602">
    <property type="entry name" value="Cons_hypoth95"/>
    <property type="match status" value="1"/>
</dbReference>
<dbReference type="SUPFAM" id="SSF53335">
    <property type="entry name" value="S-adenosyl-L-methionine-dependent methyltransferases"/>
    <property type="match status" value="1"/>
</dbReference>
<reference evidence="4" key="1">
    <citation type="journal article" date="2019" name="Int. J. Syst. Evol. Microbiol.">
        <title>The Global Catalogue of Microorganisms (GCM) 10K type strain sequencing project: providing services to taxonomists for standard genome sequencing and annotation.</title>
        <authorList>
            <consortium name="The Broad Institute Genomics Platform"/>
            <consortium name="The Broad Institute Genome Sequencing Center for Infectious Disease"/>
            <person name="Wu L."/>
            <person name="Ma J."/>
        </authorList>
    </citation>
    <scope>NUCLEOTIDE SEQUENCE [LARGE SCALE GENOMIC DNA]</scope>
    <source>
        <strain evidence="4">CCUG 53816</strain>
    </source>
</reference>
<keyword evidence="4" id="KW-1185">Reference proteome</keyword>
<evidence type="ECO:0000256" key="2">
    <source>
        <dbReference type="ARBA" id="ARBA00022679"/>
    </source>
</evidence>
<dbReference type="Gene3D" id="3.40.50.150">
    <property type="entry name" value="Vaccinia Virus protein VP39"/>
    <property type="match status" value="1"/>
</dbReference>
<protein>
    <submittedName>
        <fullName evidence="3">16S rRNA (Guanine(966)-N(2))-methyltransferase RsmD</fullName>
        <ecNumber evidence="3">2.1.1.171</ecNumber>
    </submittedName>
</protein>
<keyword evidence="1 3" id="KW-0489">Methyltransferase</keyword>
<dbReference type="Proteomes" id="UP001595783">
    <property type="component" value="Unassembled WGS sequence"/>
</dbReference>
<evidence type="ECO:0000313" key="4">
    <source>
        <dbReference type="Proteomes" id="UP001595783"/>
    </source>
</evidence>
<dbReference type="PIRSF" id="PIRSF004553">
    <property type="entry name" value="CHP00095"/>
    <property type="match status" value="1"/>
</dbReference>
<dbReference type="InterPro" id="IPR004398">
    <property type="entry name" value="RNA_MeTrfase_RsmD"/>
</dbReference>
<evidence type="ECO:0000256" key="1">
    <source>
        <dbReference type="ARBA" id="ARBA00022603"/>
    </source>
</evidence>
<keyword evidence="2 3" id="KW-0808">Transferase</keyword>
<evidence type="ECO:0000313" key="3">
    <source>
        <dbReference type="EMBL" id="MFC3847857.1"/>
    </source>
</evidence>
<gene>
    <name evidence="3" type="primary">rsmD</name>
    <name evidence="3" type="ORF">ACFOPX_04830</name>
</gene>
<proteinExistence type="predicted"/>
<sequence length="194" mass="21466">MPRHALPVLRILSGACKGLALRMPSKQSTRPTKAVVRASLLNVLRPVIATSGFVEVFGGSGSVGLEALSGGAQEALFFEQDLQVFALLQENIRAFEERYKKPLRVCAIQGDSLALLPQYINSLSAPQIIVYLDPPFNMPLQNCFACVERMQIPPSALIIFEHQSQESMPRNLTSFSIIKQTRFGRTSLSYYANH</sequence>
<dbReference type="PANTHER" id="PTHR43542:SF1">
    <property type="entry name" value="METHYLTRANSFERASE"/>
    <property type="match status" value="1"/>
</dbReference>
<accession>A0ABV7ZH30</accession>
<dbReference type="GO" id="GO:0052913">
    <property type="term" value="F:16S rRNA (guanine(966)-N(2))-methyltransferase activity"/>
    <property type="evidence" value="ECO:0007669"/>
    <property type="project" value="UniProtKB-EC"/>
</dbReference>
<comment type="caution">
    <text evidence="3">The sequence shown here is derived from an EMBL/GenBank/DDBJ whole genome shotgun (WGS) entry which is preliminary data.</text>
</comment>
<dbReference type="NCBIfam" id="TIGR00095">
    <property type="entry name" value="16S rRNA (guanine(966)-N(2))-methyltransferase RsmD"/>
    <property type="match status" value="1"/>
</dbReference>